<gene>
    <name evidence="2" type="ORF">C449_15933</name>
</gene>
<dbReference type="EMBL" id="AOMD01000033">
    <property type="protein sequence ID" value="EMA42647.1"/>
    <property type="molecule type" value="Genomic_DNA"/>
</dbReference>
<evidence type="ECO:0000313" key="3">
    <source>
        <dbReference type="Proteomes" id="UP000011669"/>
    </source>
</evidence>
<dbReference type="PATRIC" id="fig|1227455.4.peg.3238"/>
<organism evidence="2 3">
    <name type="scientific">Halococcus saccharolyticus DSM 5350</name>
    <dbReference type="NCBI Taxonomy" id="1227455"/>
    <lineage>
        <taxon>Archaea</taxon>
        <taxon>Methanobacteriati</taxon>
        <taxon>Methanobacteriota</taxon>
        <taxon>Stenosarchaea group</taxon>
        <taxon>Halobacteria</taxon>
        <taxon>Halobacteriales</taxon>
        <taxon>Halococcaceae</taxon>
        <taxon>Halococcus</taxon>
    </lineage>
</organism>
<feature type="transmembrane region" description="Helical" evidence="1">
    <location>
        <begin position="12"/>
        <end position="34"/>
    </location>
</feature>
<comment type="caution">
    <text evidence="2">The sequence shown here is derived from an EMBL/GenBank/DDBJ whole genome shotgun (WGS) entry which is preliminary data.</text>
</comment>
<feature type="transmembrane region" description="Helical" evidence="1">
    <location>
        <begin position="41"/>
        <end position="60"/>
    </location>
</feature>
<evidence type="ECO:0000256" key="1">
    <source>
        <dbReference type="SAM" id="Phobius"/>
    </source>
</evidence>
<sequence>MLTVVDNHSLAVGQGLFLGGVISAVVWVIGYAAIAFFDVDLWLVGPALGLLLLGTLGLLVHSVAASADALTAEELE</sequence>
<name>M0MA35_9EURY</name>
<dbReference type="Proteomes" id="UP000011669">
    <property type="component" value="Unassembled WGS sequence"/>
</dbReference>
<dbReference type="InParanoid" id="M0MA35"/>
<dbReference type="STRING" id="1227455.C449_15933"/>
<proteinExistence type="predicted"/>
<keyword evidence="1" id="KW-0812">Transmembrane</keyword>
<keyword evidence="3" id="KW-1185">Reference proteome</keyword>
<keyword evidence="1" id="KW-1133">Transmembrane helix</keyword>
<evidence type="ECO:0000313" key="2">
    <source>
        <dbReference type="EMBL" id="EMA42647.1"/>
    </source>
</evidence>
<keyword evidence="1" id="KW-0472">Membrane</keyword>
<protein>
    <submittedName>
        <fullName evidence="2">Uncharacterized protein</fullName>
    </submittedName>
</protein>
<reference evidence="2 3" key="1">
    <citation type="journal article" date="2014" name="PLoS Genet.">
        <title>Phylogenetically driven sequencing of extremely halophilic archaea reveals strategies for static and dynamic osmo-response.</title>
        <authorList>
            <person name="Becker E.A."/>
            <person name="Seitzer P.M."/>
            <person name="Tritt A."/>
            <person name="Larsen D."/>
            <person name="Krusor M."/>
            <person name="Yao A.I."/>
            <person name="Wu D."/>
            <person name="Madern D."/>
            <person name="Eisen J.A."/>
            <person name="Darling A.E."/>
            <person name="Facciotti M.T."/>
        </authorList>
    </citation>
    <scope>NUCLEOTIDE SEQUENCE [LARGE SCALE GENOMIC DNA]</scope>
    <source>
        <strain evidence="2 3">DSM 5350</strain>
    </source>
</reference>
<accession>M0MA35</accession>
<dbReference type="AlphaFoldDB" id="M0MA35"/>